<organism evidence="1 2">
    <name type="scientific">Rhizobium aethiopicum</name>
    <dbReference type="NCBI Taxonomy" id="1138170"/>
    <lineage>
        <taxon>Bacteria</taxon>
        <taxon>Pseudomonadati</taxon>
        <taxon>Pseudomonadota</taxon>
        <taxon>Alphaproteobacteria</taxon>
        <taxon>Hyphomicrobiales</taxon>
        <taxon>Rhizobiaceae</taxon>
        <taxon>Rhizobium/Agrobacterium group</taxon>
        <taxon>Rhizobium</taxon>
    </lineage>
</organism>
<dbReference type="PANTHER" id="PTHR43481">
    <property type="entry name" value="FRUCTOSE-1-PHOSPHATE PHOSPHATASE"/>
    <property type="match status" value="1"/>
</dbReference>
<dbReference type="Proteomes" id="UP000198723">
    <property type="component" value="Unassembled WGS sequence"/>
</dbReference>
<proteinExistence type="predicted"/>
<protein>
    <submittedName>
        <fullName evidence="1">Haloacid dehalogenase superfamily, subfamily IA, variant 3 with third motif having DD or ED</fullName>
    </submittedName>
</protein>
<dbReference type="EMBL" id="FMAJ01000005">
    <property type="protein sequence ID" value="SCB58665.1"/>
    <property type="molecule type" value="Genomic_DNA"/>
</dbReference>
<dbReference type="STRING" id="1138170.GA0061105_105132"/>
<evidence type="ECO:0000313" key="1">
    <source>
        <dbReference type="EMBL" id="SCB58665.1"/>
    </source>
</evidence>
<sequence>MIDILSLEKDFEAVIFDCDGTLVDTPPIFADAWAAGFSLSGKPLNPAWYLVRAGMSEGVLMEAFEREFEVVLDREAVIATMRSNFLQNVHKVRETRAVAATVRRLAGFLPMAVASGGSREIVTATLQATGLRAYFDHVVTIEDVTNPKPAPDLFLQAAALLGITPARCVVFEDSEQGLEAARRAGMSAIDVSQIELDGQQCEMNGRDSLRINA</sequence>
<dbReference type="RefSeq" id="WP_141130203.1">
    <property type="nucleotide sequence ID" value="NZ_FMAJ01000005.1"/>
</dbReference>
<dbReference type="Pfam" id="PF00702">
    <property type="entry name" value="Hydrolase"/>
    <property type="match status" value="1"/>
</dbReference>
<gene>
    <name evidence="1" type="ORF">GA0061105_105132</name>
</gene>
<name>A0A1C3Y2H7_9HYPH</name>
<dbReference type="PANTHER" id="PTHR43481:SF4">
    <property type="entry name" value="GLYCEROL-1-PHOSPHATE PHOSPHOHYDROLASE 1-RELATED"/>
    <property type="match status" value="1"/>
</dbReference>
<evidence type="ECO:0000313" key="2">
    <source>
        <dbReference type="Proteomes" id="UP000198723"/>
    </source>
</evidence>
<dbReference type="Gene3D" id="1.10.150.240">
    <property type="entry name" value="Putative phosphatase, domain 2"/>
    <property type="match status" value="1"/>
</dbReference>
<accession>A0A1C3Y2H7</accession>
<reference evidence="1 2" key="1">
    <citation type="submission" date="2016-08" db="EMBL/GenBank/DDBJ databases">
        <authorList>
            <person name="Seilhamer J.J."/>
        </authorList>
    </citation>
    <scope>NUCLEOTIDE SEQUENCE [LARGE SCALE GENOMIC DNA]</scope>
    <source>
        <strain evidence="1 2">HBR26</strain>
    </source>
</reference>
<dbReference type="SFLD" id="SFLDG01129">
    <property type="entry name" value="C1.5:_HAD__Beta-PGM__Phosphata"/>
    <property type="match status" value="1"/>
</dbReference>
<dbReference type="GO" id="GO:0050308">
    <property type="term" value="F:sugar-phosphatase activity"/>
    <property type="evidence" value="ECO:0007669"/>
    <property type="project" value="TreeGrafter"/>
</dbReference>
<dbReference type="SFLD" id="SFLDS00003">
    <property type="entry name" value="Haloacid_Dehalogenase"/>
    <property type="match status" value="1"/>
</dbReference>
<dbReference type="InterPro" id="IPR036412">
    <property type="entry name" value="HAD-like_sf"/>
</dbReference>
<dbReference type="CDD" id="cd07505">
    <property type="entry name" value="HAD_BPGM-like"/>
    <property type="match status" value="1"/>
</dbReference>
<dbReference type="NCBIfam" id="TIGR01509">
    <property type="entry name" value="HAD-SF-IA-v3"/>
    <property type="match status" value="1"/>
</dbReference>
<dbReference type="InterPro" id="IPR006439">
    <property type="entry name" value="HAD-SF_hydro_IA"/>
</dbReference>
<dbReference type="InterPro" id="IPR023198">
    <property type="entry name" value="PGP-like_dom2"/>
</dbReference>
<dbReference type="InterPro" id="IPR051806">
    <property type="entry name" value="HAD-like_SPP"/>
</dbReference>
<dbReference type="InterPro" id="IPR023214">
    <property type="entry name" value="HAD_sf"/>
</dbReference>
<dbReference type="AlphaFoldDB" id="A0A1C3Y2H7"/>
<dbReference type="SUPFAM" id="SSF56784">
    <property type="entry name" value="HAD-like"/>
    <property type="match status" value="1"/>
</dbReference>
<dbReference type="Gene3D" id="3.40.50.1000">
    <property type="entry name" value="HAD superfamily/HAD-like"/>
    <property type="match status" value="1"/>
</dbReference>
<dbReference type="PRINTS" id="PR00413">
    <property type="entry name" value="HADHALOGNASE"/>
</dbReference>